<protein>
    <submittedName>
        <fullName evidence="2">Uncharacterized protein</fullName>
    </submittedName>
</protein>
<gene>
    <name evidence="2" type="ORF">G6CMJM_00176</name>
</gene>
<reference evidence="2 3" key="1">
    <citation type="journal article" date="2018" name="bioRxiv">
        <title>Evidence of independent acquisition and adaption of ultra-small bacteria to human hosts across the highly diverse yet reduced genomes of the phylum Saccharibacteria.</title>
        <authorList>
            <person name="McLean J.S."/>
            <person name="Bor B."/>
            <person name="To T.T."/>
            <person name="Liu Q."/>
            <person name="Kearns K.A."/>
            <person name="Solden L.M."/>
            <person name="Wrighton K.C."/>
            <person name="He X."/>
            <person name="Shi W."/>
        </authorList>
    </citation>
    <scope>NUCLEOTIDE SEQUENCE [LARGE SCALE GENOMIC DNA]</scope>
    <source>
        <strain evidence="2 3">TM7_CMJM_G6_1_HOT_870</strain>
    </source>
</reference>
<keyword evidence="1" id="KW-0812">Transmembrane</keyword>
<name>A0ABY0FK73_9BACT</name>
<keyword evidence="1" id="KW-1133">Transmembrane helix</keyword>
<feature type="transmembrane region" description="Helical" evidence="1">
    <location>
        <begin position="176"/>
        <end position="200"/>
    </location>
</feature>
<evidence type="ECO:0000313" key="3">
    <source>
        <dbReference type="Proteomes" id="UP001190925"/>
    </source>
</evidence>
<organism evidence="2 3">
    <name type="scientific">Candidatus Nanogingivalis gingivitcus</name>
    <dbReference type="NCBI Taxonomy" id="2171992"/>
    <lineage>
        <taxon>Bacteria</taxon>
        <taxon>Candidatus Saccharimonadota</taxon>
        <taxon>Candidatus Nanosyncoccalia</taxon>
        <taxon>Candidatus Nanogingivales</taxon>
        <taxon>Candidatus Nanogingivalaceae</taxon>
        <taxon>Candidatus Nanogingivalis</taxon>
    </lineage>
</organism>
<proteinExistence type="predicted"/>
<reference evidence="2 3" key="2">
    <citation type="journal article" date="2020" name="Cell Rep.">
        <title>Acquisition and Adaptation of Ultra-small Parasitic Reduced Genome Bacteria to Mammalian Hosts.</title>
        <authorList>
            <person name="McLean J.S."/>
            <person name="Bor B."/>
            <person name="Kerns K.A."/>
            <person name="Liu Q."/>
            <person name="To T.T."/>
            <person name="Solden L."/>
            <person name="Hendrickson E.L."/>
            <person name="Wrighton K."/>
            <person name="Shi W."/>
            <person name="He X."/>
        </authorList>
    </citation>
    <scope>NUCLEOTIDE SEQUENCE [LARGE SCALE GENOMIC DNA]</scope>
    <source>
        <strain evidence="2 3">TM7_CMJM_G6_1_HOT_870</strain>
    </source>
</reference>
<feature type="transmembrane region" description="Helical" evidence="1">
    <location>
        <begin position="21"/>
        <end position="40"/>
    </location>
</feature>
<dbReference type="EMBL" id="PRLK01000002">
    <property type="protein sequence ID" value="RYC72840.1"/>
    <property type="molecule type" value="Genomic_DNA"/>
</dbReference>
<sequence>MELQNKLFLKKTQKNIRSTRIFVFFCHFLLIIVFALIGGMNKQMDIELYPTMLFLLFGEATAIIADWAMFNTGGRYDFKVKSILDSTAVVSVTAYDSCGVDIDKWDQILEIDQWEELLKEQELEKNNNDLSYFIGKTSTFMKERFNYSVLVSVYLFYLFSLFLWKIGEYLDIIDYYNLNSILFFSIINFLVAFILLTHLFTGVNGFIELSFGNQAGNFIPAKVSVLNSNGRRIKEDTVIEMLVSKSDRHINILGSSFYGGTIENSKLRIAFQNNKTAIL</sequence>
<feature type="transmembrane region" description="Helical" evidence="1">
    <location>
        <begin position="145"/>
        <end position="164"/>
    </location>
</feature>
<accession>A0ABY0FK73</accession>
<evidence type="ECO:0000256" key="1">
    <source>
        <dbReference type="SAM" id="Phobius"/>
    </source>
</evidence>
<keyword evidence="3" id="KW-1185">Reference proteome</keyword>
<keyword evidence="1" id="KW-0472">Membrane</keyword>
<comment type="caution">
    <text evidence="2">The sequence shown here is derived from an EMBL/GenBank/DDBJ whole genome shotgun (WGS) entry which is preliminary data.</text>
</comment>
<feature type="transmembrane region" description="Helical" evidence="1">
    <location>
        <begin position="52"/>
        <end position="70"/>
    </location>
</feature>
<dbReference type="Proteomes" id="UP001190925">
    <property type="component" value="Unassembled WGS sequence"/>
</dbReference>
<evidence type="ECO:0000313" key="2">
    <source>
        <dbReference type="EMBL" id="RYC72840.1"/>
    </source>
</evidence>